<name>A0ABY3B3C7_9BACL</name>
<dbReference type="EMBL" id="VIJZ01000008">
    <property type="protein sequence ID" value="TQR97353.1"/>
    <property type="molecule type" value="Genomic_DNA"/>
</dbReference>
<protein>
    <submittedName>
        <fullName evidence="1">Uncharacterized protein</fullName>
    </submittedName>
</protein>
<proteinExistence type="predicted"/>
<keyword evidence="2" id="KW-1185">Reference proteome</keyword>
<accession>A0ABY3B3C7</accession>
<gene>
    <name evidence="1" type="ORF">FKV70_19160</name>
</gene>
<evidence type="ECO:0000313" key="1">
    <source>
        <dbReference type="EMBL" id="TQR97353.1"/>
    </source>
</evidence>
<evidence type="ECO:0000313" key="2">
    <source>
        <dbReference type="Proteomes" id="UP000319219"/>
    </source>
</evidence>
<comment type="caution">
    <text evidence="1">The sequence shown here is derived from an EMBL/GenBank/DDBJ whole genome shotgun (WGS) entry which is preliminary data.</text>
</comment>
<reference evidence="1 2" key="1">
    <citation type="submission" date="2019-07" db="EMBL/GenBank/DDBJ databases">
        <title>Paenibacillus ottowii sp. nov. isolated from a fermentation system processing bovine manure.</title>
        <authorList>
            <person name="Velazquez L.F."/>
            <person name="Rajbanshi S."/>
            <person name="Guan S."/>
            <person name="Hinchee M."/>
            <person name="Welsh A."/>
        </authorList>
    </citation>
    <scope>NUCLEOTIDE SEQUENCE [LARGE SCALE GENOMIC DNA]</scope>
    <source>
        <strain evidence="1 2">MS2379</strain>
    </source>
</reference>
<organism evidence="1 2">
    <name type="scientific">Paenibacillus ottowii</name>
    <dbReference type="NCBI Taxonomy" id="2315729"/>
    <lineage>
        <taxon>Bacteria</taxon>
        <taxon>Bacillati</taxon>
        <taxon>Bacillota</taxon>
        <taxon>Bacilli</taxon>
        <taxon>Bacillales</taxon>
        <taxon>Paenibacillaceae</taxon>
        <taxon>Paenibacillus</taxon>
    </lineage>
</organism>
<sequence>MTDRRVFLELAKIAKQRGTLTKTLLRVYLKNMVIAYKKEKAADATAAQIKDTSKVSIVIIPQRKVEWYEKIG</sequence>
<dbReference type="RefSeq" id="WP_142613866.1">
    <property type="nucleotide sequence ID" value="NZ_VIJZ01000008.1"/>
</dbReference>
<dbReference type="Proteomes" id="UP000319219">
    <property type="component" value="Unassembled WGS sequence"/>
</dbReference>